<dbReference type="InterPro" id="IPR002110">
    <property type="entry name" value="Ankyrin_rpt"/>
</dbReference>
<dbReference type="Gene3D" id="1.25.40.20">
    <property type="entry name" value="Ankyrin repeat-containing domain"/>
    <property type="match status" value="5"/>
</dbReference>
<dbReference type="OrthoDB" id="195446at2759"/>
<dbReference type="PROSITE" id="PS50088">
    <property type="entry name" value="ANK_REPEAT"/>
    <property type="match status" value="6"/>
</dbReference>
<evidence type="ECO:0000256" key="2">
    <source>
        <dbReference type="ARBA" id="ARBA00023043"/>
    </source>
</evidence>
<protein>
    <submittedName>
        <fullName evidence="4">Ankyrin</fullName>
    </submittedName>
</protein>
<dbReference type="InterPro" id="IPR036770">
    <property type="entry name" value="Ankyrin_rpt-contain_sf"/>
</dbReference>
<dbReference type="EMBL" id="ML986698">
    <property type="protein sequence ID" value="KAF2259805.1"/>
    <property type="molecule type" value="Genomic_DNA"/>
</dbReference>
<feature type="non-terminal residue" evidence="4">
    <location>
        <position position="1"/>
    </location>
</feature>
<dbReference type="Pfam" id="PF13637">
    <property type="entry name" value="Ank_4"/>
    <property type="match status" value="1"/>
</dbReference>
<feature type="repeat" description="ANK" evidence="3">
    <location>
        <begin position="409"/>
        <end position="441"/>
    </location>
</feature>
<evidence type="ECO:0000313" key="5">
    <source>
        <dbReference type="Proteomes" id="UP000800093"/>
    </source>
</evidence>
<feature type="repeat" description="ANK" evidence="3">
    <location>
        <begin position="68"/>
        <end position="100"/>
    </location>
</feature>
<feature type="repeat" description="ANK" evidence="3">
    <location>
        <begin position="443"/>
        <end position="471"/>
    </location>
</feature>
<feature type="repeat" description="ANK" evidence="3">
    <location>
        <begin position="102"/>
        <end position="135"/>
    </location>
</feature>
<keyword evidence="5" id="KW-1185">Reference proteome</keyword>
<keyword evidence="1" id="KW-0677">Repeat</keyword>
<dbReference type="SMART" id="SM00248">
    <property type="entry name" value="ANK"/>
    <property type="match status" value="12"/>
</dbReference>
<evidence type="ECO:0000256" key="1">
    <source>
        <dbReference type="ARBA" id="ARBA00022737"/>
    </source>
</evidence>
<organism evidence="4 5">
    <name type="scientific">Lojkania enalia</name>
    <dbReference type="NCBI Taxonomy" id="147567"/>
    <lineage>
        <taxon>Eukaryota</taxon>
        <taxon>Fungi</taxon>
        <taxon>Dikarya</taxon>
        <taxon>Ascomycota</taxon>
        <taxon>Pezizomycotina</taxon>
        <taxon>Dothideomycetes</taxon>
        <taxon>Pleosporomycetidae</taxon>
        <taxon>Pleosporales</taxon>
        <taxon>Pleosporales incertae sedis</taxon>
        <taxon>Lojkania</taxon>
    </lineage>
</organism>
<dbReference type="Pfam" id="PF12796">
    <property type="entry name" value="Ank_2"/>
    <property type="match status" value="4"/>
</dbReference>
<gene>
    <name evidence="4" type="ORF">CC78DRAFT_420807</name>
</gene>
<dbReference type="AlphaFoldDB" id="A0A9P4K1M0"/>
<evidence type="ECO:0000313" key="4">
    <source>
        <dbReference type="EMBL" id="KAF2259805.1"/>
    </source>
</evidence>
<dbReference type="PANTHER" id="PTHR24198:SF165">
    <property type="entry name" value="ANKYRIN REPEAT-CONTAINING PROTEIN-RELATED"/>
    <property type="match status" value="1"/>
</dbReference>
<evidence type="ECO:0000256" key="3">
    <source>
        <dbReference type="PROSITE-ProRule" id="PRU00023"/>
    </source>
</evidence>
<name>A0A9P4K1M0_9PLEO</name>
<dbReference type="Proteomes" id="UP000800093">
    <property type="component" value="Unassembled WGS sequence"/>
</dbReference>
<dbReference type="SUPFAM" id="SSF48403">
    <property type="entry name" value="Ankyrin repeat"/>
    <property type="match status" value="2"/>
</dbReference>
<keyword evidence="2 3" id="KW-0040">ANK repeat</keyword>
<reference evidence="5" key="1">
    <citation type="journal article" date="2020" name="Stud. Mycol.">
        <title>101 Dothideomycetes genomes: A test case for predicting lifestyles and emergence of pathogens.</title>
        <authorList>
            <person name="Haridas S."/>
            <person name="Albert R."/>
            <person name="Binder M."/>
            <person name="Bloem J."/>
            <person name="LaButti K."/>
            <person name="Salamov A."/>
            <person name="Andreopoulos B."/>
            <person name="Baker S."/>
            <person name="Barry K."/>
            <person name="Bills G."/>
            <person name="Bluhm B."/>
            <person name="Cannon C."/>
            <person name="Castanera R."/>
            <person name="Culley D."/>
            <person name="Daum C."/>
            <person name="Ezra D."/>
            <person name="Gonzalez J."/>
            <person name="Henrissat B."/>
            <person name="Kuo A."/>
            <person name="Liang C."/>
            <person name="Lipzen A."/>
            <person name="Lutzoni F."/>
            <person name="Magnuson J."/>
            <person name="Mondo S."/>
            <person name="Nolan M."/>
            <person name="Ohm R."/>
            <person name="Pangilinan J."/>
            <person name="Park H.-J."/>
            <person name="Ramirez L."/>
            <person name="Alfaro M."/>
            <person name="Sun H."/>
            <person name="Tritt A."/>
            <person name="Yoshinaga Y."/>
            <person name="Zwiers L.-H."/>
            <person name="Turgeon B."/>
            <person name="Goodwin S."/>
            <person name="Spatafora J."/>
            <person name="Crous P."/>
            <person name="Grigoriev I."/>
        </authorList>
    </citation>
    <scope>NUCLEOTIDE SEQUENCE [LARGE SCALE GENOMIC DNA]</scope>
    <source>
        <strain evidence="5">CBS 304.66</strain>
    </source>
</reference>
<dbReference type="PRINTS" id="PR01415">
    <property type="entry name" value="ANKYRIN"/>
</dbReference>
<proteinExistence type="predicted"/>
<comment type="caution">
    <text evidence="4">The sequence shown here is derived from an EMBL/GenBank/DDBJ whole genome shotgun (WGS) entry which is preliminary data.</text>
</comment>
<feature type="repeat" description="ANK" evidence="3">
    <location>
        <begin position="308"/>
        <end position="342"/>
    </location>
</feature>
<dbReference type="PROSITE" id="PS50297">
    <property type="entry name" value="ANK_REP_REGION"/>
    <property type="match status" value="6"/>
</dbReference>
<sequence length="471" mass="50760">KGWTPLHYAAHHNREAALVHYIRTGHSLDGSAGSKESPLCIAVAAGHTQIVKLLCQGGADVNYATQDKGETALHIALKNGRTDIVEILLSYGPGIEIRTKDTYETPLHYAAAKTGSLAAVVTLLKSGADYEARDHSGYTPAEVAIRTLNIHAAVAIISSARGKRKKLIKEKDMLLRHVENAQNRYSMTNELISALFEASCDPDSTILVEAIKRDDLSLARMFLEKGADPNRATTAGLRPIFVAIGCSSAKMVQLLVKHKVDVTVRDPDCLNVLQAALESPLAHDKEAVTGIFESLLSRGADANILYPDGKTLLHHAVGPGLGLSMVAQMLLQHGVGVNKADNSGCTALHLSAQNKSCIEVLLRNGADTRLVNCKGLTPLLSAITLATKETEPDVEPLVKASNLCAQNPDKKTALHIAAERGLERTVKLLLNYRAETTSTDYKARRTALFIAAENGFWEILDLLLQSGARIE</sequence>
<feature type="non-terminal residue" evidence="4">
    <location>
        <position position="471"/>
    </location>
</feature>
<dbReference type="PANTHER" id="PTHR24198">
    <property type="entry name" value="ANKYRIN REPEAT AND PROTEIN KINASE DOMAIN-CONTAINING PROTEIN"/>
    <property type="match status" value="1"/>
</dbReference>
<accession>A0A9P4K1M0</accession>
<feature type="repeat" description="ANK" evidence="3">
    <location>
        <begin position="34"/>
        <end position="66"/>
    </location>
</feature>